<name>A0A9X1MHK2_9BACT</name>
<proteinExistence type="predicted"/>
<evidence type="ECO:0000313" key="2">
    <source>
        <dbReference type="Proteomes" id="UP001139103"/>
    </source>
</evidence>
<dbReference type="EMBL" id="JAJKFT010000002">
    <property type="protein sequence ID" value="MCC9627243.1"/>
    <property type="molecule type" value="Genomic_DNA"/>
</dbReference>
<gene>
    <name evidence="1" type="ORF">LOC68_02370</name>
</gene>
<dbReference type="AlphaFoldDB" id="A0A9X1MHK2"/>
<sequence length="232" mass="25975">MFRSRHAPLPLLASQKLASMPSLCTARHAIEYHYPWSIDDLFDSPGKRLPLIGYGSLMNLASARRSLNAQCLASAKPVIVLGARRVYEYVMSPKGRGVYGDSVAHDQFGVLNAQSTGDRSDWFNGVMFQVGADDIPALLSRESAYDLMPAWTLSWNEASPQPYIAYFLSCRRTSYAGRQLIDSQILPHPHYHAICEEGCQAISKDFLHAFRTTTWVRQSRLIDAADYQLESA</sequence>
<keyword evidence="2" id="KW-1185">Reference proteome</keyword>
<organism evidence="1 2">
    <name type="scientific">Blastopirellula sediminis</name>
    <dbReference type="NCBI Taxonomy" id="2894196"/>
    <lineage>
        <taxon>Bacteria</taxon>
        <taxon>Pseudomonadati</taxon>
        <taxon>Planctomycetota</taxon>
        <taxon>Planctomycetia</taxon>
        <taxon>Pirellulales</taxon>
        <taxon>Pirellulaceae</taxon>
        <taxon>Blastopirellula</taxon>
    </lineage>
</organism>
<reference evidence="1" key="1">
    <citation type="submission" date="2021-11" db="EMBL/GenBank/DDBJ databases">
        <title>Genome sequence.</title>
        <authorList>
            <person name="Sun Q."/>
        </authorList>
    </citation>
    <scope>NUCLEOTIDE SEQUENCE</scope>
    <source>
        <strain evidence="1">JC732</strain>
    </source>
</reference>
<accession>A0A9X1MHK2</accession>
<dbReference type="RefSeq" id="WP_230215246.1">
    <property type="nucleotide sequence ID" value="NZ_JAJKFT010000002.1"/>
</dbReference>
<dbReference type="Proteomes" id="UP001139103">
    <property type="component" value="Unassembled WGS sequence"/>
</dbReference>
<evidence type="ECO:0000313" key="1">
    <source>
        <dbReference type="EMBL" id="MCC9627243.1"/>
    </source>
</evidence>
<protein>
    <submittedName>
        <fullName evidence="1">Uncharacterized protein</fullName>
    </submittedName>
</protein>
<comment type="caution">
    <text evidence="1">The sequence shown here is derived from an EMBL/GenBank/DDBJ whole genome shotgun (WGS) entry which is preliminary data.</text>
</comment>